<evidence type="ECO:0000256" key="4">
    <source>
        <dbReference type="ARBA" id="ARBA00022842"/>
    </source>
</evidence>
<dbReference type="SUPFAM" id="SSF53335">
    <property type="entry name" value="S-adenosyl-L-methionine-dependent methyltransferases"/>
    <property type="match status" value="5"/>
</dbReference>
<keyword evidence="1" id="KW-0489">Methyltransferase</keyword>
<comment type="caution">
    <text evidence="5">The sequence shown here is derived from an EMBL/GenBank/DDBJ whole genome shotgun (WGS) entry which is preliminary data.</text>
</comment>
<keyword evidence="6" id="KW-1185">Reference proteome</keyword>
<dbReference type="Gene3D" id="3.40.50.150">
    <property type="entry name" value="Vaccinia Virus protein VP39"/>
    <property type="match status" value="5"/>
</dbReference>
<dbReference type="InterPro" id="IPR005299">
    <property type="entry name" value="MeTrfase_7"/>
</dbReference>
<dbReference type="GO" id="GO:0032259">
    <property type="term" value="P:methylation"/>
    <property type="evidence" value="ECO:0007669"/>
    <property type="project" value="UniProtKB-KW"/>
</dbReference>
<accession>A0A9Q0JRP2</accession>
<dbReference type="EMBL" id="JAKUCV010000003">
    <property type="protein sequence ID" value="KAJ4851623.1"/>
    <property type="molecule type" value="Genomic_DNA"/>
</dbReference>
<evidence type="ECO:0000256" key="1">
    <source>
        <dbReference type="ARBA" id="ARBA00022603"/>
    </source>
</evidence>
<dbReference type="OrthoDB" id="841224at2759"/>
<dbReference type="GO" id="GO:0008168">
    <property type="term" value="F:methyltransferase activity"/>
    <property type="evidence" value="ECO:0007669"/>
    <property type="project" value="UniProtKB-KW"/>
</dbReference>
<dbReference type="PANTHER" id="PTHR31009">
    <property type="entry name" value="S-ADENOSYL-L-METHIONINE:CARBOXYL METHYLTRANSFERASE FAMILY PROTEIN"/>
    <property type="match status" value="1"/>
</dbReference>
<gene>
    <name evidence="5" type="ORF">Tsubulata_022990</name>
</gene>
<keyword evidence="4" id="KW-0460">Magnesium</keyword>
<dbReference type="Pfam" id="PF03492">
    <property type="entry name" value="Methyltransf_7"/>
    <property type="match status" value="5"/>
</dbReference>
<evidence type="ECO:0000313" key="6">
    <source>
        <dbReference type="Proteomes" id="UP001141552"/>
    </source>
</evidence>
<reference evidence="5" key="1">
    <citation type="submission" date="2022-02" db="EMBL/GenBank/DDBJ databases">
        <authorList>
            <person name="Henning P.M."/>
            <person name="McCubbin A.G."/>
            <person name="Shore J.S."/>
        </authorList>
    </citation>
    <scope>NUCLEOTIDE SEQUENCE</scope>
    <source>
        <strain evidence="5">F60SS</strain>
        <tissue evidence="5">Leaves</tissue>
    </source>
</reference>
<name>A0A9Q0JRP2_9ROSI</name>
<keyword evidence="3" id="KW-0479">Metal-binding</keyword>
<sequence>MVGERWQLKASPMSYPMARGDGEHSYSQNSNVQREVVEAARVLVKKAIEETMEFSNSSGTCSTFAIADFGCSIGSNTLIATQNIIEAVKHKYQSQHPNHPSLEFQVFFNDHVNNDFNTLFGNLPPSGEFFAAGVPGSFHNRLFPKSSLHLGHSSCALHWLSKVPDEVMDVNSPAWNKDSIHCSGVSKEVAKAYAAQFQNDMERFLNARAQEVVDGGLLVLTVSGEAERTFSSQTFRGLLNDILGSCLADMAEEGLISEEKLEAFNLPIYNPTIQEMEAVLQRSAYFSVERISSRGIVEAAKVLVNSAIEDMLEFSNSCGTSNTFAIADFGCSTGSNTLIATHNIIKAVKQKYQSQYPNHPPLEFQLFFNDHVNNDFNTLFRSFPPSWEFFAAGVPGSFYNPLFPKASLHLGYSSSALHWLSKVPDEVMNVNSPAWNKDSFHCSGISKEVNKAYAAQFQNDMERFLNARAQEVVGGGLLVLTGTVQSQTFRGVVNDIMYNCLKDMAVEGLISEEKLEAFNLPMYIPTILELEAVLQRNAYFSVERISSLIGNPIPSTSPSIIQPLSKSMRAIFQELIRQHFGDHIVDSVFERYPRTLSENLHKSEMATQETIPISYPMAKGDGEHSYSQNSNFQREIVEAAKVLVSSAIEDMLEFSYSSGTSNTFSIADFGCSTGSNTLIATQNIIEAVKQKYQSQHPNHPPLEFQLFFNDHVNNDFNALFRNFPPSREFFAAGVPGSFYNRLFPKASLHLGHSSYALHWLSKIPDEVMDVNSPAWNKDSIHCSGFSKEVAKAYAAQFQNDMERFLNARAQEVVGGGLLLLTVAGETDGTISSQTYRSLSNDILGYCLADMAKEKLEAFNLPMYSPTIPELEAVLQRNAYFSVERISLLIRNPMPSTSPSIIQPLSKSTRAIFQELIRQHFGDHIVDSVFERYPKKLSENLHKFKDKQETLNIFIMASKETIPMSYAMARGDGQHSYSQNSFHQREIVEAAKVFVNSAIGDVLEFNSSGTCNNTFAIADFGCSTGSNTLIATQNIIEAVKHKYQSQHPNHPPLEFQVFFNDHVNNDFNTLFRSIPPSREFFAAGVPGSFHERLFPKASLHLGHSSYTLHWLSKVPDEVMDVNSPAWNKDSIHCSGVSKEVAKAYAAQFQNDMERFLNARAQEVVVGGLLLLTVAAETEIPISSHSYRSLSNDILGYCLADMAEEGLVSREKVEAFSIPIYYPPVHELEAVLQRNTYFSVERIRTLVPLRTLRTRSPSVVQPITKLLRAIYEELISQHFGDWILDSVFERFAKKLTENLHLYDEKHKSPNRIVVEAAKPMVKKAIEDTMELTYSSTTFTIADFGCSIGSNTLIATQNIIEAVKHKYSDSPPLDFQVFFNDHVNNDFNTLFRNLPPCREFFAAGVPGGFHSRLFPKTSLHLGHSSFALHWLSKVPEEVLDVNSPAYNKDSIHCTGFAKEVAKAYAAQFQNDMESFLNSRAQELVGGGLLILTVAGLPRGTVCSQTYHGINNDVLGCCLKDMAQEGLISKEKLEGFNFPIYYPPLQELEDVLQRNACFSVEKIDSSLATHMWPSIDPSMIKPVTSLMRAVFEETIKQHFGEGIIDSLYDRFAKKLSENIKTCSEKAKPVNIFVVLKRKMF</sequence>
<dbReference type="GO" id="GO:0046872">
    <property type="term" value="F:metal ion binding"/>
    <property type="evidence" value="ECO:0007669"/>
    <property type="project" value="UniProtKB-KW"/>
</dbReference>
<keyword evidence="2" id="KW-0808">Transferase</keyword>
<evidence type="ECO:0000256" key="3">
    <source>
        <dbReference type="ARBA" id="ARBA00022723"/>
    </source>
</evidence>
<dbReference type="Proteomes" id="UP001141552">
    <property type="component" value="Unassembled WGS sequence"/>
</dbReference>
<proteinExistence type="predicted"/>
<evidence type="ECO:0000313" key="5">
    <source>
        <dbReference type="EMBL" id="KAJ4851623.1"/>
    </source>
</evidence>
<evidence type="ECO:0000256" key="2">
    <source>
        <dbReference type="ARBA" id="ARBA00022679"/>
    </source>
</evidence>
<organism evidence="5 6">
    <name type="scientific">Turnera subulata</name>
    <dbReference type="NCBI Taxonomy" id="218843"/>
    <lineage>
        <taxon>Eukaryota</taxon>
        <taxon>Viridiplantae</taxon>
        <taxon>Streptophyta</taxon>
        <taxon>Embryophyta</taxon>
        <taxon>Tracheophyta</taxon>
        <taxon>Spermatophyta</taxon>
        <taxon>Magnoliopsida</taxon>
        <taxon>eudicotyledons</taxon>
        <taxon>Gunneridae</taxon>
        <taxon>Pentapetalae</taxon>
        <taxon>rosids</taxon>
        <taxon>fabids</taxon>
        <taxon>Malpighiales</taxon>
        <taxon>Passifloraceae</taxon>
        <taxon>Turnera</taxon>
    </lineage>
</organism>
<dbReference type="Gene3D" id="1.10.1200.270">
    <property type="entry name" value="Methyltransferase, alpha-helical capping domain"/>
    <property type="match status" value="5"/>
</dbReference>
<dbReference type="InterPro" id="IPR042086">
    <property type="entry name" value="MeTrfase_capping"/>
</dbReference>
<dbReference type="InterPro" id="IPR029063">
    <property type="entry name" value="SAM-dependent_MTases_sf"/>
</dbReference>
<reference evidence="5" key="2">
    <citation type="journal article" date="2023" name="Plants (Basel)">
        <title>Annotation of the Turnera subulata (Passifloraceae) Draft Genome Reveals the S-Locus Evolved after the Divergence of Turneroideae from Passifloroideae in a Stepwise Manner.</title>
        <authorList>
            <person name="Henning P.M."/>
            <person name="Roalson E.H."/>
            <person name="Mir W."/>
            <person name="McCubbin A.G."/>
            <person name="Shore J.S."/>
        </authorList>
    </citation>
    <scope>NUCLEOTIDE SEQUENCE</scope>
    <source>
        <strain evidence="5">F60SS</strain>
    </source>
</reference>
<protein>
    <submittedName>
        <fullName evidence="5">Uncharacterized protein</fullName>
    </submittedName>
</protein>